<accession>A0A916YE50</accession>
<dbReference type="OrthoDB" id="7432905at2"/>
<dbReference type="Proteomes" id="UP000598997">
    <property type="component" value="Unassembled WGS sequence"/>
</dbReference>
<sequence length="96" mass="11253">MRDPSRAFVANFETGAIPFEYVREGYRCQTCEELHTTTRITNCKPEYVWSARSVLAKLYTLDEDMRRKRAIPMSWEGHPELSDWSEAMTPRAAVRH</sequence>
<protein>
    <submittedName>
        <fullName evidence="1">Uncharacterized protein</fullName>
    </submittedName>
</protein>
<keyword evidence="2" id="KW-1185">Reference proteome</keyword>
<dbReference type="EMBL" id="BMIO01000004">
    <property type="protein sequence ID" value="GGD41626.1"/>
    <property type="molecule type" value="Genomic_DNA"/>
</dbReference>
<proteinExistence type="predicted"/>
<dbReference type="RefSeq" id="WP_066766567.1">
    <property type="nucleotide sequence ID" value="NZ_BMIO01000004.1"/>
</dbReference>
<name>A0A916YE50_9SPHN</name>
<evidence type="ECO:0000313" key="2">
    <source>
        <dbReference type="Proteomes" id="UP000598997"/>
    </source>
</evidence>
<gene>
    <name evidence="1" type="ORF">GCM10010989_14540</name>
</gene>
<reference evidence="1 2" key="1">
    <citation type="journal article" date="2014" name="Int. J. Syst. Evol. Microbiol.">
        <title>Complete genome sequence of Corynebacterium casei LMG S-19264T (=DSM 44701T), isolated from a smear-ripened cheese.</title>
        <authorList>
            <consortium name="US DOE Joint Genome Institute (JGI-PGF)"/>
            <person name="Walter F."/>
            <person name="Albersmeier A."/>
            <person name="Kalinowski J."/>
            <person name="Ruckert C."/>
        </authorList>
    </citation>
    <scope>NUCLEOTIDE SEQUENCE [LARGE SCALE GENOMIC DNA]</scope>
    <source>
        <strain evidence="1 2">CGMCC 1.15358</strain>
    </source>
</reference>
<comment type="caution">
    <text evidence="1">The sequence shown here is derived from an EMBL/GenBank/DDBJ whole genome shotgun (WGS) entry which is preliminary data.</text>
</comment>
<dbReference type="AlphaFoldDB" id="A0A916YE50"/>
<evidence type="ECO:0000313" key="1">
    <source>
        <dbReference type="EMBL" id="GGD41626.1"/>
    </source>
</evidence>
<organism evidence="1 2">
    <name type="scientific">Croceicoccus pelagius</name>
    <dbReference type="NCBI Taxonomy" id="1703341"/>
    <lineage>
        <taxon>Bacteria</taxon>
        <taxon>Pseudomonadati</taxon>
        <taxon>Pseudomonadota</taxon>
        <taxon>Alphaproteobacteria</taxon>
        <taxon>Sphingomonadales</taxon>
        <taxon>Erythrobacteraceae</taxon>
        <taxon>Croceicoccus</taxon>
    </lineage>
</organism>